<evidence type="ECO:0000313" key="3">
    <source>
        <dbReference type="EMBL" id="KAL0066378.1"/>
    </source>
</evidence>
<evidence type="ECO:0000313" key="4">
    <source>
        <dbReference type="Proteomes" id="UP001437256"/>
    </source>
</evidence>
<sequence length="312" mass="34086">MFAEYQKGATENEISRLQSENTSLKAELKGMQETIYQLQEQMSKVGYVPNRPPQSHYNLSNHDQWYHYQRVPSHLSAFNGSLDNGALSGSISVLPAQLSTSATPRPSYTPLNARKRSRGDENPKEETSTCTQVSQWPIAPTPKMPERVLRRGEAENEESGENPKPSKLLKRTSGDDTASLPRTAPTASSAVDFLPCSGGGSGARDTYSVTPHHTGLGTPSKSVTTAAPAHVKDSGIRHTQTTSQVDIPLTVPSWGGDSNSSGVNGLRDAKENDEELKVLLHHFSFLFDSGMMMYTCKECKYVLSVHLPLACH</sequence>
<feature type="region of interest" description="Disordered" evidence="2">
    <location>
        <begin position="98"/>
        <end position="193"/>
    </location>
</feature>
<proteinExistence type="predicted"/>
<dbReference type="EMBL" id="JBBXMP010000036">
    <property type="protein sequence ID" value="KAL0066378.1"/>
    <property type="molecule type" value="Genomic_DNA"/>
</dbReference>
<name>A0ABR3A035_9AGAR</name>
<organism evidence="3 4">
    <name type="scientific">Marasmius tenuissimus</name>
    <dbReference type="NCBI Taxonomy" id="585030"/>
    <lineage>
        <taxon>Eukaryota</taxon>
        <taxon>Fungi</taxon>
        <taxon>Dikarya</taxon>
        <taxon>Basidiomycota</taxon>
        <taxon>Agaricomycotina</taxon>
        <taxon>Agaricomycetes</taxon>
        <taxon>Agaricomycetidae</taxon>
        <taxon>Agaricales</taxon>
        <taxon>Marasmiineae</taxon>
        <taxon>Marasmiaceae</taxon>
        <taxon>Marasmius</taxon>
    </lineage>
</organism>
<accession>A0ABR3A035</accession>
<evidence type="ECO:0000256" key="1">
    <source>
        <dbReference type="SAM" id="Coils"/>
    </source>
</evidence>
<evidence type="ECO:0000256" key="2">
    <source>
        <dbReference type="SAM" id="MobiDB-lite"/>
    </source>
</evidence>
<feature type="coiled-coil region" evidence="1">
    <location>
        <begin position="7"/>
        <end position="41"/>
    </location>
</feature>
<protein>
    <submittedName>
        <fullName evidence="3">Uncharacterized protein</fullName>
    </submittedName>
</protein>
<feature type="compositionally biased region" description="Polar residues" evidence="2">
    <location>
        <begin position="98"/>
        <end position="110"/>
    </location>
</feature>
<comment type="caution">
    <text evidence="3">The sequence shown here is derived from an EMBL/GenBank/DDBJ whole genome shotgun (WGS) entry which is preliminary data.</text>
</comment>
<keyword evidence="1" id="KW-0175">Coiled coil</keyword>
<keyword evidence="4" id="KW-1185">Reference proteome</keyword>
<feature type="compositionally biased region" description="Basic and acidic residues" evidence="2">
    <location>
        <begin position="118"/>
        <end position="127"/>
    </location>
</feature>
<dbReference type="Proteomes" id="UP001437256">
    <property type="component" value="Unassembled WGS sequence"/>
</dbReference>
<feature type="compositionally biased region" description="Basic and acidic residues" evidence="2">
    <location>
        <begin position="144"/>
        <end position="154"/>
    </location>
</feature>
<reference evidence="3 4" key="1">
    <citation type="submission" date="2024-05" db="EMBL/GenBank/DDBJ databases">
        <title>A draft genome resource for the thread blight pathogen Marasmius tenuissimus strain MS-2.</title>
        <authorList>
            <person name="Yulfo-Soto G.E."/>
            <person name="Baruah I.K."/>
            <person name="Amoako-Attah I."/>
            <person name="Bukari Y."/>
            <person name="Meinhardt L.W."/>
            <person name="Bailey B.A."/>
            <person name="Cohen S.P."/>
        </authorList>
    </citation>
    <scope>NUCLEOTIDE SEQUENCE [LARGE SCALE GENOMIC DNA]</scope>
    <source>
        <strain evidence="3 4">MS-2</strain>
    </source>
</reference>
<gene>
    <name evidence="3" type="ORF">AAF712_006637</name>
</gene>